<keyword evidence="2" id="KW-0732">Signal</keyword>
<feature type="compositionally biased region" description="Polar residues" evidence="1">
    <location>
        <begin position="45"/>
        <end position="59"/>
    </location>
</feature>
<dbReference type="Proteomes" id="UP000095094">
    <property type="component" value="Unassembled WGS sequence"/>
</dbReference>
<evidence type="ECO:0000256" key="2">
    <source>
        <dbReference type="SAM" id="SignalP"/>
    </source>
</evidence>
<dbReference type="Pfam" id="PF13731">
    <property type="entry name" value="WxL"/>
    <property type="match status" value="1"/>
</dbReference>
<dbReference type="InterPro" id="IPR027994">
    <property type="entry name" value="WxL_dom"/>
</dbReference>
<evidence type="ECO:0000256" key="1">
    <source>
        <dbReference type="SAM" id="MobiDB-lite"/>
    </source>
</evidence>
<keyword evidence="5" id="KW-1185">Reference proteome</keyword>
<evidence type="ECO:0000313" key="4">
    <source>
        <dbReference type="EMBL" id="OEG19881.1"/>
    </source>
</evidence>
<organism evidence="4 5">
    <name type="scientific">Enterococcus termitis</name>
    <dbReference type="NCBI Taxonomy" id="332950"/>
    <lineage>
        <taxon>Bacteria</taxon>
        <taxon>Bacillati</taxon>
        <taxon>Bacillota</taxon>
        <taxon>Bacilli</taxon>
        <taxon>Lactobacillales</taxon>
        <taxon>Enterococcaceae</taxon>
        <taxon>Enterococcus</taxon>
    </lineage>
</organism>
<dbReference type="RefSeq" id="WP_069662149.1">
    <property type="nucleotide sequence ID" value="NZ_JBHUJJ010000001.1"/>
</dbReference>
<feature type="domain" description="WxL" evidence="3">
    <location>
        <begin position="30"/>
        <end position="245"/>
    </location>
</feature>
<feature type="region of interest" description="Disordered" evidence="1">
    <location>
        <begin position="45"/>
        <end position="75"/>
    </location>
</feature>
<name>A0A1E5H4N2_9ENTE</name>
<comment type="caution">
    <text evidence="4">The sequence shown here is derived from an EMBL/GenBank/DDBJ whole genome shotgun (WGS) entry which is preliminary data.</text>
</comment>
<evidence type="ECO:0000313" key="5">
    <source>
        <dbReference type="Proteomes" id="UP000095094"/>
    </source>
</evidence>
<dbReference type="OrthoDB" id="2339326at2"/>
<feature type="signal peptide" evidence="2">
    <location>
        <begin position="1"/>
        <end position="28"/>
    </location>
</feature>
<dbReference type="EMBL" id="MIJY01000002">
    <property type="protein sequence ID" value="OEG19881.1"/>
    <property type="molecule type" value="Genomic_DNA"/>
</dbReference>
<sequence length="246" mass="25600">MKKVFFISSVLAVAVIPTIFLSGTAVEAAQAGTIKSNADITFSLDNSITSPVNPTDPSQPVTPNPDDPHQPGTAGPLSIDYVSNIHFGTQQIKPGSATYYAQLDQVKNSGGNLISVPNYAQVTDKRGLNLGWKLSVKQDGQFATSDSTPAVLENATLSFLPAIPNSTQLLSLAPVSLPVTLDPVGDATSRVATAALSTGMGTWTLAFGTGPTAAQGVQLTVPTATKKVASSQYKTTLTWILDDTPL</sequence>
<dbReference type="AlphaFoldDB" id="A0A1E5H4N2"/>
<proteinExistence type="predicted"/>
<protein>
    <recommendedName>
        <fullName evidence="3">WxL domain-containing protein</fullName>
    </recommendedName>
</protein>
<dbReference type="PATRIC" id="fig|332950.4.peg.489"/>
<feature type="chain" id="PRO_5009178125" description="WxL domain-containing protein" evidence="2">
    <location>
        <begin position="29"/>
        <end position="246"/>
    </location>
</feature>
<gene>
    <name evidence="4" type="ORF">BCR25_13890</name>
</gene>
<accession>A0A1E5H4N2</accession>
<reference evidence="5" key="1">
    <citation type="submission" date="2016-09" db="EMBL/GenBank/DDBJ databases">
        <authorList>
            <person name="Gulvik C.A."/>
        </authorList>
    </citation>
    <scope>NUCLEOTIDE SEQUENCE [LARGE SCALE GENOMIC DNA]</scope>
    <source>
        <strain evidence="5">LMG 8895</strain>
    </source>
</reference>
<evidence type="ECO:0000259" key="3">
    <source>
        <dbReference type="Pfam" id="PF13731"/>
    </source>
</evidence>